<evidence type="ECO:0000313" key="3">
    <source>
        <dbReference type="Proteomes" id="UP000223906"/>
    </source>
</evidence>
<dbReference type="EMBL" id="KY629563">
    <property type="protein sequence ID" value="ARK07491.1"/>
    <property type="molecule type" value="Genomic_DNA"/>
</dbReference>
<proteinExistence type="predicted"/>
<protein>
    <submittedName>
        <fullName evidence="2">Uncharacterized protein</fullName>
    </submittedName>
</protein>
<organism evidence="2 3">
    <name type="scientific">Sphingobium phage Lacusarx</name>
    <dbReference type="NCBI Taxonomy" id="1980139"/>
    <lineage>
        <taxon>Viruses</taxon>
        <taxon>Duplodnaviria</taxon>
        <taxon>Heunggongvirae</taxon>
        <taxon>Uroviricota</taxon>
        <taxon>Caudoviricetes</taxon>
        <taxon>Lacusarxvirus</taxon>
        <taxon>Lacusarxvirus lacusarx</taxon>
    </lineage>
</organism>
<reference evidence="2 3" key="1">
    <citation type="submission" date="2017-02" db="EMBL/GenBank/DDBJ databases">
        <title>The first characterized phage against a member of the ecologically important #sphingomonads reveals high dissimilarity against all other known phages.</title>
        <authorList>
            <person name="Nielsen T.K."/>
            <person name="Carstens A.B."/>
            <person name="Kot W."/>
            <person name="Lametsch R."/>
            <person name="Neve H."/>
            <person name="Hansen L.H."/>
        </authorList>
    </citation>
    <scope>NUCLEOTIDE SEQUENCE [LARGE SCALE GENOMIC DNA]</scope>
</reference>
<gene>
    <name evidence="2" type="ORF">LAV_00116</name>
</gene>
<sequence length="119" mass="13575">MALQAMIKGLQHLNTRHFTMRHMKVLMAAQLCIRIMKGGYPRAVDIATFARLEVPDFEAELRELVEKKYLHEIVPSFGPLVMRYKIGSMGGTLLRKMMRAEEPPARPKSNLKVVKDGKP</sequence>
<accession>A0A1W6DX69</accession>
<evidence type="ECO:0000313" key="2">
    <source>
        <dbReference type="EMBL" id="ARK07491.1"/>
    </source>
</evidence>
<keyword evidence="3" id="KW-1185">Reference proteome</keyword>
<dbReference type="Proteomes" id="UP000223906">
    <property type="component" value="Segment"/>
</dbReference>
<name>A0A1W6DX69_9CAUD</name>
<feature type="region of interest" description="Disordered" evidence="1">
    <location>
        <begin position="99"/>
        <end position="119"/>
    </location>
</feature>
<evidence type="ECO:0000256" key="1">
    <source>
        <dbReference type="SAM" id="MobiDB-lite"/>
    </source>
</evidence>